<dbReference type="HOGENOM" id="CLU_021264_0_3_10"/>
<dbReference type="SUPFAM" id="SSF88713">
    <property type="entry name" value="Glycoside hydrolase/deacetylase"/>
    <property type="match status" value="1"/>
</dbReference>
<dbReference type="EMBL" id="CP002455">
    <property type="protein sequence ID" value="ADX68267.1"/>
    <property type="molecule type" value="Genomic_DNA"/>
</dbReference>
<dbReference type="AlphaFoldDB" id="F0NZ50"/>
<feature type="transmembrane region" description="Helical" evidence="1">
    <location>
        <begin position="7"/>
        <end position="23"/>
    </location>
</feature>
<dbReference type="InterPro" id="IPR002509">
    <property type="entry name" value="NODB_dom"/>
</dbReference>
<evidence type="ECO:0000313" key="4">
    <source>
        <dbReference type="Proteomes" id="UP000008641"/>
    </source>
</evidence>
<dbReference type="Proteomes" id="UP000008641">
    <property type="component" value="Chromosome"/>
</dbReference>
<keyword evidence="1" id="KW-0472">Membrane</keyword>
<dbReference type="OrthoDB" id="9812065at2"/>
<feature type="domain" description="NodB homology" evidence="2">
    <location>
        <begin position="67"/>
        <end position="244"/>
    </location>
</feature>
<keyword evidence="1" id="KW-0812">Transmembrane</keyword>
<gene>
    <name evidence="3" type="ordered locus">Weevi_1567</name>
</gene>
<evidence type="ECO:0000256" key="1">
    <source>
        <dbReference type="SAM" id="Phobius"/>
    </source>
</evidence>
<dbReference type="PANTHER" id="PTHR10587">
    <property type="entry name" value="GLYCOSYL TRANSFERASE-RELATED"/>
    <property type="match status" value="1"/>
</dbReference>
<keyword evidence="1" id="KW-1133">Transmembrane helix</keyword>
<reference evidence="4" key="2">
    <citation type="journal article" date="2011" name="Stand. Genomic Sci.">
        <title>Complete genome sequence of Weeksella virosa type strain (9751T).</title>
        <authorList>
            <person name="Lang E."/>
            <person name="Teshima H."/>
            <person name="Lucas S."/>
            <person name="Lapidus A."/>
            <person name="Hammon N."/>
            <person name="Deshpande S."/>
            <person name="Nolan M."/>
            <person name="Cheng J."/>
            <person name="Pitluck S."/>
            <person name="Liolios K."/>
            <person name="Pagani I."/>
            <person name="Mikhailova N."/>
            <person name="Ivanova N."/>
            <person name="Mavromatis K."/>
            <person name="Pati A."/>
            <person name="Tapia R."/>
            <person name="Han C."/>
            <person name="Goodwin L."/>
            <person name="Chen A."/>
            <person name="Palaniappan K."/>
            <person name="Land M."/>
            <person name="Hauser L."/>
            <person name="Chang Y."/>
            <person name="Jeffries C."/>
            <person name="Brambilla E."/>
            <person name="Kopitz M."/>
            <person name="Rohde M."/>
            <person name="Goker M."/>
            <person name="Tindall B."/>
            <person name="Detter J."/>
            <person name="Woyke T."/>
            <person name="Bristow J."/>
            <person name="Eisen J."/>
            <person name="Markowitz V."/>
            <person name="Hugenholtz P."/>
            <person name="Klenk H."/>
            <person name="Kyrpides N."/>
        </authorList>
    </citation>
    <scope>NUCLEOTIDE SEQUENCE [LARGE SCALE GENOMIC DNA]</scope>
    <source>
        <strain evidence="4">ATCC 43766 / DSM 16922 / JCM 21250 / NBRC 16016 / NCTC 11634 / CL345/78</strain>
    </source>
</reference>
<dbReference type="CDD" id="cd10917">
    <property type="entry name" value="CE4_NodB_like_6s_7s"/>
    <property type="match status" value="1"/>
</dbReference>
<dbReference type="STRING" id="865938.Weevi_1567"/>
<dbReference type="GO" id="GO:0016810">
    <property type="term" value="F:hydrolase activity, acting on carbon-nitrogen (but not peptide) bonds"/>
    <property type="evidence" value="ECO:0007669"/>
    <property type="project" value="InterPro"/>
</dbReference>
<feature type="transmembrane region" description="Helical" evidence="1">
    <location>
        <begin position="29"/>
        <end position="48"/>
    </location>
</feature>
<proteinExistence type="predicted"/>
<evidence type="ECO:0000259" key="2">
    <source>
        <dbReference type="PROSITE" id="PS51677"/>
    </source>
</evidence>
<evidence type="ECO:0000313" key="3">
    <source>
        <dbReference type="EMBL" id="ADX68267.1"/>
    </source>
</evidence>
<reference evidence="3 4" key="1">
    <citation type="journal article" date="2011" name="Stand. Genomic Sci.">
        <title>Complete genome sequence of Weeksella virosa type strain (9751).</title>
        <authorList>
            <person name="Lang E."/>
            <person name="Teshima H."/>
            <person name="Lucas S."/>
            <person name="Lapidus A."/>
            <person name="Hammon N."/>
            <person name="Deshpande S."/>
            <person name="Nolan M."/>
            <person name="Cheng J.F."/>
            <person name="Pitluck S."/>
            <person name="Liolios K."/>
            <person name="Pagani I."/>
            <person name="Mikhailova N."/>
            <person name="Ivanova N."/>
            <person name="Mavromatis K."/>
            <person name="Pati A."/>
            <person name="Tapia R."/>
            <person name="Han C."/>
            <person name="Goodwin L."/>
            <person name="Chen A."/>
            <person name="Palaniappan K."/>
            <person name="Land M."/>
            <person name="Hauser L."/>
            <person name="Chang Y.J."/>
            <person name="Jeffries C.D."/>
            <person name="Brambilla E.M."/>
            <person name="Kopitz M."/>
            <person name="Rohde M."/>
            <person name="Goker M."/>
            <person name="Tindall B.J."/>
            <person name="Detter J.C."/>
            <person name="Woyke T."/>
            <person name="Bristow J."/>
            <person name="Eisen J.A."/>
            <person name="Markowitz V."/>
            <person name="Hugenholtz P."/>
            <person name="Klenk H.P."/>
            <person name="Kyrpides N.C."/>
        </authorList>
    </citation>
    <scope>NUCLEOTIDE SEQUENCE [LARGE SCALE GENOMIC DNA]</scope>
    <source>
        <strain evidence="4">ATCC 43766 / DSM 16922 / JCM 21250 / NBRC 16016 / NCTC 11634 / CL345/78</strain>
    </source>
</reference>
<dbReference type="GO" id="GO:0005975">
    <property type="term" value="P:carbohydrate metabolic process"/>
    <property type="evidence" value="ECO:0007669"/>
    <property type="project" value="InterPro"/>
</dbReference>
<dbReference type="InterPro" id="IPR050248">
    <property type="entry name" value="Polysacc_deacetylase_ArnD"/>
</dbReference>
<dbReference type="KEGG" id="wvi:Weevi_1567"/>
<dbReference type="RefSeq" id="WP_013598656.1">
    <property type="nucleotide sequence ID" value="NC_015144.1"/>
</dbReference>
<dbReference type="Pfam" id="PF01522">
    <property type="entry name" value="Polysacc_deac_1"/>
    <property type="match status" value="1"/>
</dbReference>
<protein>
    <submittedName>
        <fullName evidence="3">Polysaccharide deacetylase</fullName>
    </submittedName>
</protein>
<dbReference type="PROSITE" id="PS51677">
    <property type="entry name" value="NODB"/>
    <property type="match status" value="1"/>
</dbReference>
<dbReference type="eggNOG" id="COG0726">
    <property type="taxonomic scope" value="Bacteria"/>
</dbReference>
<accession>F0NZ50</accession>
<name>F0NZ50_WEEVC</name>
<organism evidence="3 4">
    <name type="scientific">Weeksella virosa (strain ATCC 43766 / DSM 16922 / JCM 21250 / CCUG 30538 / CDC 9751 / IAM 14551 / NBRC 16016 / NCTC 11634 / CL345/78)</name>
    <dbReference type="NCBI Taxonomy" id="865938"/>
    <lineage>
        <taxon>Bacteria</taxon>
        <taxon>Pseudomonadati</taxon>
        <taxon>Bacteroidota</taxon>
        <taxon>Flavobacteriia</taxon>
        <taxon>Flavobacteriales</taxon>
        <taxon>Weeksellaceae</taxon>
        <taxon>Weeksella</taxon>
    </lineage>
</organism>
<dbReference type="Gene3D" id="3.20.20.370">
    <property type="entry name" value="Glycoside hydrolase/deacetylase"/>
    <property type="match status" value="1"/>
</dbReference>
<dbReference type="InterPro" id="IPR011330">
    <property type="entry name" value="Glyco_hydro/deAcase_b/a-brl"/>
</dbReference>
<keyword evidence="4" id="KW-1185">Reference proteome</keyword>
<sequence>MSKHRIVSCIFLGYFFIIIYLIFGYDVSYYWLILLGILWLGITSWGVFDLRLNYFLSVYYHQKTNARIVALTFDDGPTEWTGEFLSLLEKYKAKATFFCIGNQIKQYPEIFEQIIQNQHEIGNHTQSHLNQTGFLSYQKLKKEILNNDEIIEKYMGEKPSYFRPPFGVSNPTFAKVLQDTNHQVIGWSVRSLDTVIKEEKTIAKRVLRKVKPGSIILMHDTSEKSLLALERILQELYNNQYQMVTISELKIR</sequence>